<dbReference type="PANTHER" id="PTHR47926">
    <property type="entry name" value="PENTATRICOPEPTIDE REPEAT-CONTAINING PROTEIN"/>
    <property type="match status" value="1"/>
</dbReference>
<dbReference type="FunFam" id="1.25.40.10:FF:000325">
    <property type="entry name" value="Pentatricopeptide repeat-containing protein At4g14820"/>
    <property type="match status" value="1"/>
</dbReference>
<dbReference type="InterPro" id="IPR046960">
    <property type="entry name" value="PPR_At4g14850-like_plant"/>
</dbReference>
<protein>
    <recommendedName>
        <fullName evidence="4">DYW domain-containing protein</fullName>
    </recommendedName>
</protein>
<name>A0A9P1EC79_CUSEU</name>
<evidence type="ECO:0000256" key="2">
    <source>
        <dbReference type="ARBA" id="ARBA00022737"/>
    </source>
</evidence>
<dbReference type="Pfam" id="PF14432">
    <property type="entry name" value="DYW_deaminase"/>
    <property type="match status" value="1"/>
</dbReference>
<keyword evidence="2" id="KW-0677">Repeat</keyword>
<dbReference type="PANTHER" id="PTHR47926:SF409">
    <property type="entry name" value="DYW DOMAIN-CONTAINING PROTEIN"/>
    <property type="match status" value="1"/>
</dbReference>
<dbReference type="InterPro" id="IPR002885">
    <property type="entry name" value="PPR_rpt"/>
</dbReference>
<dbReference type="SUPFAM" id="SSF48452">
    <property type="entry name" value="TPR-like"/>
    <property type="match status" value="1"/>
</dbReference>
<evidence type="ECO:0000256" key="3">
    <source>
        <dbReference type="PROSITE-ProRule" id="PRU00708"/>
    </source>
</evidence>
<dbReference type="PROSITE" id="PS51375">
    <property type="entry name" value="PPR"/>
    <property type="match status" value="4"/>
</dbReference>
<keyword evidence="6" id="KW-1185">Reference proteome</keyword>
<dbReference type="Proteomes" id="UP001152484">
    <property type="component" value="Unassembled WGS sequence"/>
</dbReference>
<dbReference type="OrthoDB" id="1700852at2759"/>
<evidence type="ECO:0000313" key="6">
    <source>
        <dbReference type="Proteomes" id="UP001152484"/>
    </source>
</evidence>
<evidence type="ECO:0000259" key="4">
    <source>
        <dbReference type="Pfam" id="PF14432"/>
    </source>
</evidence>
<dbReference type="Pfam" id="PF20431">
    <property type="entry name" value="E_motif"/>
    <property type="match status" value="1"/>
</dbReference>
<proteinExistence type="inferred from homology"/>
<dbReference type="EMBL" id="CAMAPE010000033">
    <property type="protein sequence ID" value="CAH9095490.1"/>
    <property type="molecule type" value="Genomic_DNA"/>
</dbReference>
<feature type="repeat" description="PPR" evidence="3">
    <location>
        <begin position="105"/>
        <end position="139"/>
    </location>
</feature>
<evidence type="ECO:0000313" key="5">
    <source>
        <dbReference type="EMBL" id="CAH9095490.1"/>
    </source>
</evidence>
<organism evidence="5 6">
    <name type="scientific">Cuscuta europaea</name>
    <name type="common">European dodder</name>
    <dbReference type="NCBI Taxonomy" id="41803"/>
    <lineage>
        <taxon>Eukaryota</taxon>
        <taxon>Viridiplantae</taxon>
        <taxon>Streptophyta</taxon>
        <taxon>Embryophyta</taxon>
        <taxon>Tracheophyta</taxon>
        <taxon>Spermatophyta</taxon>
        <taxon>Magnoliopsida</taxon>
        <taxon>eudicotyledons</taxon>
        <taxon>Gunneridae</taxon>
        <taxon>Pentapetalae</taxon>
        <taxon>asterids</taxon>
        <taxon>lamiids</taxon>
        <taxon>Solanales</taxon>
        <taxon>Convolvulaceae</taxon>
        <taxon>Cuscuteae</taxon>
        <taxon>Cuscuta</taxon>
        <taxon>Cuscuta subgen. Cuscuta</taxon>
    </lineage>
</organism>
<gene>
    <name evidence="5" type="ORF">CEURO_LOCUS13130</name>
</gene>
<reference evidence="5" key="1">
    <citation type="submission" date="2022-07" db="EMBL/GenBank/DDBJ databases">
        <authorList>
            <person name="Macas J."/>
            <person name="Novak P."/>
            <person name="Neumann P."/>
        </authorList>
    </citation>
    <scope>NUCLEOTIDE SEQUENCE</scope>
</reference>
<dbReference type="InterPro" id="IPR046848">
    <property type="entry name" value="E_motif"/>
</dbReference>
<dbReference type="InterPro" id="IPR032867">
    <property type="entry name" value="DYW_dom"/>
</dbReference>
<comment type="caution">
    <text evidence="5">The sequence shown here is derived from an EMBL/GenBank/DDBJ whole genome shotgun (WGS) entry which is preliminary data.</text>
</comment>
<dbReference type="AlphaFoldDB" id="A0A9P1EC79"/>
<dbReference type="FunFam" id="1.25.40.10:FF:000344">
    <property type="entry name" value="Pentatricopeptide repeat-containing protein"/>
    <property type="match status" value="1"/>
</dbReference>
<feature type="repeat" description="PPR" evidence="3">
    <location>
        <begin position="307"/>
        <end position="341"/>
    </location>
</feature>
<dbReference type="InterPro" id="IPR011990">
    <property type="entry name" value="TPR-like_helical_dom_sf"/>
</dbReference>
<dbReference type="NCBIfam" id="TIGR00756">
    <property type="entry name" value="PPR"/>
    <property type="match status" value="2"/>
</dbReference>
<dbReference type="Gene3D" id="1.25.40.10">
    <property type="entry name" value="Tetratricopeptide repeat domain"/>
    <property type="match status" value="3"/>
</dbReference>
<feature type="repeat" description="PPR" evidence="3">
    <location>
        <begin position="206"/>
        <end position="240"/>
    </location>
</feature>
<dbReference type="Pfam" id="PF01535">
    <property type="entry name" value="PPR"/>
    <property type="match status" value="3"/>
</dbReference>
<dbReference type="GO" id="GO:0009451">
    <property type="term" value="P:RNA modification"/>
    <property type="evidence" value="ECO:0007669"/>
    <property type="project" value="InterPro"/>
</dbReference>
<evidence type="ECO:0000256" key="1">
    <source>
        <dbReference type="ARBA" id="ARBA00006643"/>
    </source>
</evidence>
<accession>A0A9P1EC79</accession>
<sequence length="614" mass="68863">MESKLIIRSSLLAHTLQECIRTQSLPLTKQLHSIILTSGCFRERFVANHLINVYSKLGRLDVAHFLFDRVHNRNVLSFNILLGGYIWNGNLSAATKLFDKMPDRNVATWNAVINGYAQFEFNEKAWNLFFEMHLLGFSPDAFTLGSVLRACAGLRDLSKGKQVHSYALRSGLDGDLVVANALAHMYMKSGNLEEGEILIKGMPFQNLVACNTLIAGKAQSQCSEGALDLYNMMKMEGLRPDKITYVSVISSCSKLAVLGQGQQIHTEVIKSGAISVVAVVSSLVSMYSRCGCLDDAIKVFEERKQADTVLWTAIIAAYGFHGRGQEAIEIFDSMELIGLEANKVTFLSVLYACSHCGLKDKGLEIFYLMVQKHNLEPQLEHYTCVVDLLGRSGRLDEAEAFIRSMPVKADAIIWKTLLSACKIHKNVDMAEKIATEVLKIDPQDSASYVLLSHTQASARRWKHVSEVWKAMKERGVKKEPGVSWVELKNQIHQFIMGSKSHPQCEEVESYLDQLTAELKLNGYVPDTASVLHDMDVEEKEHNLLHHSEKLAIAFALLNTPNGARIRVMKNLRVCNDCHLAIKYISKIKGREIVLRDSSRFHHFKNGHCSCGDYW</sequence>
<dbReference type="Pfam" id="PF13041">
    <property type="entry name" value="PPR_2"/>
    <property type="match status" value="3"/>
</dbReference>
<dbReference type="GO" id="GO:0008270">
    <property type="term" value="F:zinc ion binding"/>
    <property type="evidence" value="ECO:0007669"/>
    <property type="project" value="InterPro"/>
</dbReference>
<comment type="similarity">
    <text evidence="1">Belongs to the PPR family. PCMP-H subfamily.</text>
</comment>
<feature type="domain" description="DYW" evidence="4">
    <location>
        <begin position="522"/>
        <end position="614"/>
    </location>
</feature>
<dbReference type="GO" id="GO:0003723">
    <property type="term" value="F:RNA binding"/>
    <property type="evidence" value="ECO:0007669"/>
    <property type="project" value="InterPro"/>
</dbReference>
<feature type="repeat" description="PPR" evidence="3">
    <location>
        <begin position="74"/>
        <end position="104"/>
    </location>
</feature>